<feature type="chain" id="PRO_5038835693" evidence="5">
    <location>
        <begin position="22"/>
        <end position="539"/>
    </location>
</feature>
<dbReference type="Gene3D" id="3.40.190.10">
    <property type="entry name" value="Periplasmic binding protein-like II"/>
    <property type="match status" value="1"/>
</dbReference>
<dbReference type="Pfam" id="PF13416">
    <property type="entry name" value="SBP_bac_8"/>
    <property type="match status" value="1"/>
</dbReference>
<dbReference type="SUPFAM" id="SSF53850">
    <property type="entry name" value="Periplasmic binding protein-like II"/>
    <property type="match status" value="1"/>
</dbReference>
<dbReference type="PROSITE" id="PS51318">
    <property type="entry name" value="TAT"/>
    <property type="match status" value="1"/>
</dbReference>
<accession>A0A1H1YJV1</accession>
<proteinExistence type="inferred from homology"/>
<dbReference type="EMBL" id="LT629772">
    <property type="protein sequence ID" value="SDT21641.1"/>
    <property type="molecule type" value="Genomic_DNA"/>
</dbReference>
<reference evidence="6 7" key="1">
    <citation type="submission" date="2016-10" db="EMBL/GenBank/DDBJ databases">
        <authorList>
            <person name="de Groot N.N."/>
        </authorList>
    </citation>
    <scope>NUCLEOTIDE SEQUENCE [LARGE SCALE GENOMIC DNA]</scope>
    <source>
        <strain evidence="6 7">DSM 21800</strain>
    </source>
</reference>
<evidence type="ECO:0000313" key="7">
    <source>
        <dbReference type="Proteomes" id="UP000199103"/>
    </source>
</evidence>
<evidence type="ECO:0000256" key="1">
    <source>
        <dbReference type="ARBA" id="ARBA00004196"/>
    </source>
</evidence>
<dbReference type="OrthoDB" id="5166384at2"/>
<dbReference type="PROSITE" id="PS51257">
    <property type="entry name" value="PROKAR_LIPOPROTEIN"/>
    <property type="match status" value="1"/>
</dbReference>
<dbReference type="PANTHER" id="PTHR43649:SF31">
    <property type="entry name" value="SN-GLYCEROL-3-PHOSPHATE-BINDING PERIPLASMIC PROTEIN UGPB"/>
    <property type="match status" value="1"/>
</dbReference>
<sequence length="539" mass="58327">MSYAFSRRTALAGSVSIAAVAGLGGLTGCSSSKSDQAVANAKVTLPSYRPLSTVKPDLPGDDVILDGFLSYPADPRRSVQGTMGDGKPITFMTNIPGAIPPSVDKNAFWQQLNDRLGSELQISMSSNDEYPKKFATRIAGDDLPDILNIPTTTPQLPALVKAKCVDLTEQLSGDAIKKYPNLANLPTEAWRGCVFNGAIYGVPVVRLMSRTSGPLYREDLLAEHGITDPAPKDFAAFRDICVEMTDTKRNRWSWAVPPTNYVKQMLGIGPGWTEKGGTFTHANESDKVPQALEAVRTMYADNLINPDALTSGASAQKEWFGGGIVSFVYDSYVAWNQFYADNTSVKGFEVNMLDVPGFDGGDGTPWMGAALNNLTAFTQGSDHKIDTLLALADWMAAPFGTEEYLFRKYGVPGTDFSLQGSDPVPNAKGVLETGIGLQYICDSRMALYLAGKPEVPKKQQQRQRSVKPRLVRDESYGLYSETMSKTGPTIDGTLNDLQTQIIAGRKPVSAWKQGVQDWLAGGGERIRAELQKAHADVAG</sequence>
<evidence type="ECO:0000256" key="3">
    <source>
        <dbReference type="ARBA" id="ARBA00022448"/>
    </source>
</evidence>
<protein>
    <submittedName>
        <fullName evidence="6">Putative aldouronate transport system substrate-binding protein</fullName>
    </submittedName>
</protein>
<evidence type="ECO:0000256" key="5">
    <source>
        <dbReference type="SAM" id="SignalP"/>
    </source>
</evidence>
<organism evidence="6 7">
    <name type="scientific">Microlunatus soli</name>
    <dbReference type="NCBI Taxonomy" id="630515"/>
    <lineage>
        <taxon>Bacteria</taxon>
        <taxon>Bacillati</taxon>
        <taxon>Actinomycetota</taxon>
        <taxon>Actinomycetes</taxon>
        <taxon>Propionibacteriales</taxon>
        <taxon>Propionibacteriaceae</taxon>
        <taxon>Microlunatus</taxon>
    </lineage>
</organism>
<dbReference type="InterPro" id="IPR050490">
    <property type="entry name" value="Bact_solute-bd_prot1"/>
</dbReference>
<dbReference type="STRING" id="630515.SAMN04489812_4618"/>
<keyword evidence="3" id="KW-0813">Transport</keyword>
<name>A0A1H1YJV1_9ACTN</name>
<dbReference type="Proteomes" id="UP000199103">
    <property type="component" value="Chromosome I"/>
</dbReference>
<dbReference type="AlphaFoldDB" id="A0A1H1YJV1"/>
<comment type="subcellular location">
    <subcellularLocation>
        <location evidence="1">Cell envelope</location>
    </subcellularLocation>
</comment>
<dbReference type="InterPro" id="IPR006059">
    <property type="entry name" value="SBP"/>
</dbReference>
<feature type="signal peptide" evidence="5">
    <location>
        <begin position="1"/>
        <end position="21"/>
    </location>
</feature>
<dbReference type="InterPro" id="IPR006311">
    <property type="entry name" value="TAT_signal"/>
</dbReference>
<evidence type="ECO:0000256" key="2">
    <source>
        <dbReference type="ARBA" id="ARBA00008520"/>
    </source>
</evidence>
<dbReference type="RefSeq" id="WP_091527781.1">
    <property type="nucleotide sequence ID" value="NZ_LT629772.1"/>
</dbReference>
<evidence type="ECO:0000256" key="4">
    <source>
        <dbReference type="ARBA" id="ARBA00022729"/>
    </source>
</evidence>
<evidence type="ECO:0000313" key="6">
    <source>
        <dbReference type="EMBL" id="SDT21641.1"/>
    </source>
</evidence>
<comment type="similarity">
    <text evidence="2">Belongs to the bacterial solute-binding protein 1 family.</text>
</comment>
<keyword evidence="7" id="KW-1185">Reference proteome</keyword>
<dbReference type="PANTHER" id="PTHR43649">
    <property type="entry name" value="ARABINOSE-BINDING PROTEIN-RELATED"/>
    <property type="match status" value="1"/>
</dbReference>
<dbReference type="GO" id="GO:0030313">
    <property type="term" value="C:cell envelope"/>
    <property type="evidence" value="ECO:0007669"/>
    <property type="project" value="UniProtKB-SubCell"/>
</dbReference>
<gene>
    <name evidence="6" type="ORF">SAMN04489812_4618</name>
</gene>
<keyword evidence="4 5" id="KW-0732">Signal</keyword>